<keyword evidence="4 6" id="KW-0378">Hydrolase</keyword>
<feature type="binding site" evidence="6">
    <location>
        <position position="312"/>
    </location>
    <ligand>
        <name>Zn(2+)</name>
        <dbReference type="ChEBI" id="CHEBI:29105"/>
        <label>1</label>
    </ligand>
</feature>
<dbReference type="AlphaFoldDB" id="A0A7Y2E991"/>
<keyword evidence="6" id="KW-0862">Zinc</keyword>
<evidence type="ECO:0000256" key="1">
    <source>
        <dbReference type="ARBA" id="ARBA00002368"/>
    </source>
</evidence>
<dbReference type="GO" id="GO:0004151">
    <property type="term" value="F:dihydroorotase activity"/>
    <property type="evidence" value="ECO:0007669"/>
    <property type="project" value="UniProtKB-UniRule"/>
</dbReference>
<comment type="caution">
    <text evidence="6">Lacks conserved residue(s) required for the propagation of feature annotation.</text>
</comment>
<dbReference type="GO" id="GO:0005737">
    <property type="term" value="C:cytoplasm"/>
    <property type="evidence" value="ECO:0007669"/>
    <property type="project" value="TreeGrafter"/>
</dbReference>
<comment type="pathway">
    <text evidence="6">Pyrimidine metabolism; UMP biosynthesis via de novo pathway; (S)-dihydroorotate from bicarbonate: step 3/3.</text>
</comment>
<feature type="binding site" evidence="6">
    <location>
        <position position="159"/>
    </location>
    <ligand>
        <name>Zn(2+)</name>
        <dbReference type="ChEBI" id="CHEBI:29105"/>
        <label>2</label>
    </ligand>
</feature>
<evidence type="ECO:0000313" key="9">
    <source>
        <dbReference type="Proteomes" id="UP000547674"/>
    </source>
</evidence>
<dbReference type="PANTHER" id="PTHR43668:SF2">
    <property type="entry name" value="ALLANTOINASE"/>
    <property type="match status" value="1"/>
</dbReference>
<dbReference type="Pfam" id="PF12890">
    <property type="entry name" value="DHOase"/>
    <property type="match status" value="1"/>
</dbReference>
<dbReference type="NCBIfam" id="TIGR00857">
    <property type="entry name" value="pyrC_multi"/>
    <property type="match status" value="1"/>
</dbReference>
<dbReference type="InterPro" id="IPR011059">
    <property type="entry name" value="Metal-dep_hydrolase_composite"/>
</dbReference>
<comment type="catalytic activity">
    <reaction evidence="6">
        <text>(S)-dihydroorotate + H2O = N-carbamoyl-L-aspartate + H(+)</text>
        <dbReference type="Rhea" id="RHEA:24296"/>
        <dbReference type="ChEBI" id="CHEBI:15377"/>
        <dbReference type="ChEBI" id="CHEBI:15378"/>
        <dbReference type="ChEBI" id="CHEBI:30864"/>
        <dbReference type="ChEBI" id="CHEBI:32814"/>
        <dbReference type="EC" id="3.5.2.3"/>
    </reaction>
</comment>
<dbReference type="PANTHER" id="PTHR43668">
    <property type="entry name" value="ALLANTOINASE"/>
    <property type="match status" value="1"/>
</dbReference>
<dbReference type="CDD" id="cd01317">
    <property type="entry name" value="DHOase_IIa"/>
    <property type="match status" value="1"/>
</dbReference>
<feature type="binding site" evidence="6">
    <location>
        <position position="239"/>
    </location>
    <ligand>
        <name>Zn(2+)</name>
        <dbReference type="ChEBI" id="CHEBI:29105"/>
        <label>2</label>
    </ligand>
</feature>
<reference evidence="8 9" key="1">
    <citation type="submission" date="2020-03" db="EMBL/GenBank/DDBJ databases">
        <title>Metabolic flexibility allows generalist bacteria to become dominant in a frequently disturbed ecosystem.</title>
        <authorList>
            <person name="Chen Y.-J."/>
            <person name="Leung P.M."/>
            <person name="Bay S.K."/>
            <person name="Hugenholtz P."/>
            <person name="Kessler A.J."/>
            <person name="Shelley G."/>
            <person name="Waite D.W."/>
            <person name="Cook P.L."/>
            <person name="Greening C."/>
        </authorList>
    </citation>
    <scope>NUCLEOTIDE SEQUENCE [LARGE SCALE GENOMIC DNA]</scope>
    <source>
        <strain evidence="8">SS_bin_28</strain>
    </source>
</reference>
<feature type="binding site" evidence="6">
    <location>
        <begin position="69"/>
        <end position="71"/>
    </location>
    <ligand>
        <name>substrate</name>
    </ligand>
</feature>
<comment type="similarity">
    <text evidence="2 6">Belongs to the metallo-dependent hydrolases superfamily. DHOase family. Class I DHOase subfamily.</text>
</comment>
<keyword evidence="3 6" id="KW-0479">Metal-binding</keyword>
<evidence type="ECO:0000259" key="7">
    <source>
        <dbReference type="Pfam" id="PF12890"/>
    </source>
</evidence>
<evidence type="ECO:0000256" key="2">
    <source>
        <dbReference type="ARBA" id="ARBA00010286"/>
    </source>
</evidence>
<dbReference type="GO" id="GO:0004038">
    <property type="term" value="F:allantoinase activity"/>
    <property type="evidence" value="ECO:0007669"/>
    <property type="project" value="TreeGrafter"/>
</dbReference>
<dbReference type="GO" id="GO:0006145">
    <property type="term" value="P:purine nucleobase catabolic process"/>
    <property type="evidence" value="ECO:0007669"/>
    <property type="project" value="TreeGrafter"/>
</dbReference>
<dbReference type="InterPro" id="IPR004722">
    <property type="entry name" value="DHOase"/>
</dbReference>
<feature type="active site" evidence="6">
    <location>
        <position position="312"/>
    </location>
</feature>
<dbReference type="EC" id="3.5.2.3" evidence="6"/>
<dbReference type="HAMAP" id="MF_00220_B">
    <property type="entry name" value="PyrC_classI_B"/>
    <property type="match status" value="1"/>
</dbReference>
<feature type="binding site" evidence="6">
    <location>
        <position position="159"/>
    </location>
    <ligand>
        <name>Zn(2+)</name>
        <dbReference type="ChEBI" id="CHEBI:29105"/>
        <label>1</label>
    </ligand>
</feature>
<dbReference type="UniPathway" id="UPA00070">
    <property type="reaction ID" value="UER00117"/>
</dbReference>
<dbReference type="Gene3D" id="3.20.20.140">
    <property type="entry name" value="Metal-dependent hydrolases"/>
    <property type="match status" value="1"/>
</dbReference>
<keyword evidence="5 6" id="KW-0665">Pyrimidine biosynthesis</keyword>
<feature type="binding site" evidence="6">
    <location>
        <position position="67"/>
    </location>
    <ligand>
        <name>Zn(2+)</name>
        <dbReference type="ChEBI" id="CHEBI:29105"/>
        <label>1</label>
    </ligand>
</feature>
<comment type="cofactor">
    <cofactor evidence="6">
        <name>Zn(2+)</name>
        <dbReference type="ChEBI" id="CHEBI:29105"/>
    </cofactor>
    <text evidence="6">Binds 2 Zn(2+) ions per subunit.</text>
</comment>
<evidence type="ECO:0000256" key="3">
    <source>
        <dbReference type="ARBA" id="ARBA00022723"/>
    </source>
</evidence>
<accession>A0A7Y2E991</accession>
<evidence type="ECO:0000256" key="4">
    <source>
        <dbReference type="ARBA" id="ARBA00022801"/>
    </source>
</evidence>
<comment type="caution">
    <text evidence="8">The sequence shown here is derived from an EMBL/GenBank/DDBJ whole genome shotgun (WGS) entry which is preliminary data.</text>
</comment>
<dbReference type="GO" id="GO:0008270">
    <property type="term" value="F:zinc ion binding"/>
    <property type="evidence" value="ECO:0007669"/>
    <property type="project" value="UniProtKB-UniRule"/>
</dbReference>
<evidence type="ECO:0000256" key="5">
    <source>
        <dbReference type="ARBA" id="ARBA00022975"/>
    </source>
</evidence>
<feature type="binding site" evidence="6">
    <location>
        <position position="186"/>
    </location>
    <ligand>
        <name>Zn(2+)</name>
        <dbReference type="ChEBI" id="CHEBI:29105"/>
        <label>2</label>
    </ligand>
</feature>
<feature type="binding site" evidence="6">
    <location>
        <position position="69"/>
    </location>
    <ligand>
        <name>Zn(2+)</name>
        <dbReference type="ChEBI" id="CHEBI:29105"/>
        <label>1</label>
    </ligand>
</feature>
<dbReference type="InterPro" id="IPR032466">
    <property type="entry name" value="Metal_Hydrolase"/>
</dbReference>
<feature type="domain" description="Dihydroorotase catalytic" evidence="7">
    <location>
        <begin position="56"/>
        <end position="242"/>
    </location>
</feature>
<dbReference type="InterPro" id="IPR050138">
    <property type="entry name" value="DHOase/Allantoinase_Hydrolase"/>
</dbReference>
<evidence type="ECO:0000313" key="8">
    <source>
        <dbReference type="EMBL" id="NNF07561.1"/>
    </source>
</evidence>
<feature type="binding site" evidence="6">
    <location>
        <position position="101"/>
    </location>
    <ligand>
        <name>substrate</name>
    </ligand>
</feature>
<dbReference type="EMBL" id="JABDJR010000498">
    <property type="protein sequence ID" value="NNF07561.1"/>
    <property type="molecule type" value="Genomic_DNA"/>
</dbReference>
<sequence>MKSENTKRPVVFSQVDVLDLDSGNKETKNLLVQDETLRVTNDQDWPEGSLVYDLKGHLAVPGLLDIHVHLREPGGEESETIATGTAAAARGGFTGVVSMANTDPVIDTPQDVRYVLERAKEAGKARVHPIAAVTMGLKGKQLTEMFDLADAGAVAFSDDGMTIMNAEVMRRALEYSSMLDKVIVTHAEDCHLKGQGVAHEGYMSTKLGLRPIPRAVEEVIVARDIRLVELTGGRVHVAHVSCASTVTMIREAQSRGLRVTGEVTPHHLVFTDQALATYDTNFKMAPPLREEEDRLALIQGLKDGVLQAVATDHAPHAELFKDTEFDAAPNGVVGCETAFAALYTALVEPGLLDLKTLVRRMSLDPAAVLGIDHPGLRDGAKANLTIIDLDGTWDVKAADFVGRSANSPWIGSTLRGLPRFTVEGGDVIFKDGHTSQAVEEALTS</sequence>
<gene>
    <name evidence="6" type="primary">pyrC</name>
    <name evidence="8" type="ORF">HKN21_12435</name>
</gene>
<dbReference type="Gene3D" id="2.30.40.10">
    <property type="entry name" value="Urease, subunit C, domain 1"/>
    <property type="match status" value="1"/>
</dbReference>
<feature type="binding site" evidence="6">
    <location>
        <position position="316"/>
    </location>
    <ligand>
        <name>substrate</name>
    </ligand>
</feature>
<dbReference type="PROSITE" id="PS00483">
    <property type="entry name" value="DIHYDROOROTASE_2"/>
    <property type="match status" value="1"/>
</dbReference>
<dbReference type="PROSITE" id="PS00482">
    <property type="entry name" value="DIHYDROOROTASE_1"/>
    <property type="match status" value="1"/>
</dbReference>
<protein>
    <recommendedName>
        <fullName evidence="6">Dihydroorotase</fullName>
        <shortName evidence="6">DHOase</shortName>
        <ecNumber evidence="6">3.5.2.3</ecNumber>
    </recommendedName>
</protein>
<evidence type="ECO:0000256" key="6">
    <source>
        <dbReference type="HAMAP-Rule" id="MF_00220"/>
    </source>
</evidence>
<dbReference type="SUPFAM" id="SSF51338">
    <property type="entry name" value="Composite domain of metallo-dependent hydrolases"/>
    <property type="match status" value="2"/>
</dbReference>
<proteinExistence type="inferred from homology"/>
<name>A0A7Y2E991_UNCEI</name>
<dbReference type="InterPro" id="IPR024403">
    <property type="entry name" value="DHOase_cat"/>
</dbReference>
<comment type="function">
    <text evidence="1 6">Catalyzes the reversible cyclization of carbamoyl aspartate to dihydroorotate.</text>
</comment>
<dbReference type="SUPFAM" id="SSF51556">
    <property type="entry name" value="Metallo-dependent hydrolases"/>
    <property type="match status" value="1"/>
</dbReference>
<organism evidence="8 9">
    <name type="scientific">Eiseniibacteriota bacterium</name>
    <dbReference type="NCBI Taxonomy" id="2212470"/>
    <lineage>
        <taxon>Bacteria</taxon>
        <taxon>Candidatus Eiseniibacteriota</taxon>
    </lineage>
</organism>
<dbReference type="InterPro" id="IPR002195">
    <property type="entry name" value="Dihydroorotase_CS"/>
</dbReference>
<dbReference type="Proteomes" id="UP000547674">
    <property type="component" value="Unassembled WGS sequence"/>
</dbReference>
<dbReference type="GO" id="GO:0044205">
    <property type="term" value="P:'de novo' UMP biosynthetic process"/>
    <property type="evidence" value="ECO:0007669"/>
    <property type="project" value="UniProtKB-UniRule"/>
</dbReference>